<dbReference type="OrthoDB" id="5123110at2"/>
<gene>
    <name evidence="1" type="ORF">BHD05_12520</name>
</gene>
<dbReference type="EMBL" id="CP017146">
    <property type="protein sequence ID" value="QHO70349.1"/>
    <property type="molecule type" value="Genomic_DNA"/>
</dbReference>
<evidence type="ECO:0000313" key="1">
    <source>
        <dbReference type="EMBL" id="QHO70349.1"/>
    </source>
</evidence>
<dbReference type="RefSeq" id="WP_161886733.1">
    <property type="nucleotide sequence ID" value="NZ_CP017146.1"/>
</dbReference>
<protein>
    <submittedName>
        <fullName evidence="1">Uncharacterized protein</fullName>
    </submittedName>
</protein>
<dbReference type="KEGG" id="mant:BHD05_12520"/>
<dbReference type="Proteomes" id="UP000464507">
    <property type="component" value="Chromosome"/>
</dbReference>
<name>A0A7L5APS1_9MICO</name>
<sequence length="64" mass="7384">MWTIRLLRRDDELVMLVELHERTIGLRWEMLLDLRVHGVPVTIRRSTIVLSIEPVASPGRPLGA</sequence>
<accession>A0A7L5APS1</accession>
<evidence type="ECO:0000313" key="2">
    <source>
        <dbReference type="Proteomes" id="UP000464507"/>
    </source>
</evidence>
<proteinExistence type="predicted"/>
<organism evidence="1 2">
    <name type="scientific">Marisediminicola antarctica</name>
    <dbReference type="NCBI Taxonomy" id="674079"/>
    <lineage>
        <taxon>Bacteria</taxon>
        <taxon>Bacillati</taxon>
        <taxon>Actinomycetota</taxon>
        <taxon>Actinomycetes</taxon>
        <taxon>Micrococcales</taxon>
        <taxon>Microbacteriaceae</taxon>
        <taxon>Marisediminicola</taxon>
    </lineage>
</organism>
<dbReference type="AlphaFoldDB" id="A0A7L5APS1"/>
<reference evidence="1 2" key="1">
    <citation type="submission" date="2016-09" db="EMBL/GenBank/DDBJ databases">
        <title>Complete genome sequence of microbes from the polar regions.</title>
        <authorList>
            <person name="Liao L."/>
            <person name="Chen B."/>
        </authorList>
    </citation>
    <scope>NUCLEOTIDE SEQUENCE [LARGE SCALE GENOMIC DNA]</scope>
    <source>
        <strain evidence="1 2">ZS314</strain>
    </source>
</reference>
<keyword evidence="2" id="KW-1185">Reference proteome</keyword>